<keyword evidence="3" id="KW-0963">Cytoplasm</keyword>
<dbReference type="PROSITE" id="PS51096">
    <property type="entry name" value="PTS_EIIA_TYPE_4"/>
    <property type="match status" value="1"/>
</dbReference>
<evidence type="ECO:0000256" key="4">
    <source>
        <dbReference type="ARBA" id="ARBA00022597"/>
    </source>
</evidence>
<dbReference type="SUPFAM" id="SSF53062">
    <property type="entry name" value="PTS system fructose IIA component-like"/>
    <property type="match status" value="1"/>
</dbReference>
<evidence type="ECO:0000256" key="2">
    <source>
        <dbReference type="ARBA" id="ARBA00022448"/>
    </source>
</evidence>
<keyword evidence="6" id="KW-0598">Phosphotransferase system</keyword>
<sequence>MVGIVITGHNGIAGGMQEALRLLAGEYPWLCAVDFMAGEGEEELKQKLMKAKEDMRDCSQFLILCDIMGGSPFKNAFTLFYRDPAVKLFYGVNLPMAVELVFRAMENQEEWDLEAISKEVLDMLKEQQGSILWPEYG</sequence>
<dbReference type="CDD" id="cd00006">
    <property type="entry name" value="PTS_IIA_man"/>
    <property type="match status" value="1"/>
</dbReference>
<keyword evidence="5" id="KW-0808">Transferase</keyword>
<evidence type="ECO:0000256" key="5">
    <source>
        <dbReference type="ARBA" id="ARBA00022679"/>
    </source>
</evidence>
<dbReference type="EMBL" id="JACOPB010000001">
    <property type="protein sequence ID" value="MBC5706367.1"/>
    <property type="molecule type" value="Genomic_DNA"/>
</dbReference>
<comment type="caution">
    <text evidence="9">The sequence shown here is derived from an EMBL/GenBank/DDBJ whole genome shotgun (WGS) entry which is preliminary data.</text>
</comment>
<keyword evidence="4 9" id="KW-0762">Sugar transport</keyword>
<feature type="domain" description="PTS EIIA type-4" evidence="8">
    <location>
        <begin position="1"/>
        <end position="131"/>
    </location>
</feature>
<evidence type="ECO:0000256" key="1">
    <source>
        <dbReference type="ARBA" id="ARBA00004496"/>
    </source>
</evidence>
<reference evidence="9 10" key="1">
    <citation type="submission" date="2020-08" db="EMBL/GenBank/DDBJ databases">
        <title>Genome public.</title>
        <authorList>
            <person name="Liu C."/>
            <person name="Sun Q."/>
        </authorList>
    </citation>
    <scope>NUCLEOTIDE SEQUENCE [LARGE SCALE GENOMIC DNA]</scope>
    <source>
        <strain evidence="9 10">NSJ-66</strain>
    </source>
</reference>
<dbReference type="PANTHER" id="PTHR33799:SF1">
    <property type="entry name" value="PTS SYSTEM MANNOSE-SPECIFIC EIIAB COMPONENT-RELATED"/>
    <property type="match status" value="1"/>
</dbReference>
<dbReference type="InterPro" id="IPR004701">
    <property type="entry name" value="PTS_EIIA_man-typ"/>
</dbReference>
<protein>
    <submittedName>
        <fullName evidence="9">PTS sugar transporter subunit IIA</fullName>
    </submittedName>
</protein>
<keyword evidence="7" id="KW-0418">Kinase</keyword>
<comment type="subcellular location">
    <subcellularLocation>
        <location evidence="1">Cytoplasm</location>
    </subcellularLocation>
</comment>
<keyword evidence="10" id="KW-1185">Reference proteome</keyword>
<organism evidence="9 10">
    <name type="scientific">Hungatella hominis</name>
    <dbReference type="NCBI Taxonomy" id="2763050"/>
    <lineage>
        <taxon>Bacteria</taxon>
        <taxon>Bacillati</taxon>
        <taxon>Bacillota</taxon>
        <taxon>Clostridia</taxon>
        <taxon>Lachnospirales</taxon>
        <taxon>Lachnospiraceae</taxon>
        <taxon>Hungatella</taxon>
    </lineage>
</organism>
<evidence type="ECO:0000256" key="3">
    <source>
        <dbReference type="ARBA" id="ARBA00022490"/>
    </source>
</evidence>
<dbReference type="Proteomes" id="UP000634672">
    <property type="component" value="Unassembled WGS sequence"/>
</dbReference>
<dbReference type="Gene3D" id="3.40.50.510">
    <property type="entry name" value="Phosphotransferase system, mannose-type IIA component"/>
    <property type="match status" value="1"/>
</dbReference>
<evidence type="ECO:0000256" key="6">
    <source>
        <dbReference type="ARBA" id="ARBA00022683"/>
    </source>
</evidence>
<accession>A0ABR7GZJ4</accession>
<evidence type="ECO:0000259" key="8">
    <source>
        <dbReference type="PROSITE" id="PS51096"/>
    </source>
</evidence>
<dbReference type="InterPro" id="IPR036662">
    <property type="entry name" value="PTS_EIIA_man-typ_sf"/>
</dbReference>
<dbReference type="Pfam" id="PF03610">
    <property type="entry name" value="EIIA-man"/>
    <property type="match status" value="1"/>
</dbReference>
<evidence type="ECO:0000313" key="9">
    <source>
        <dbReference type="EMBL" id="MBC5706367.1"/>
    </source>
</evidence>
<dbReference type="RefSeq" id="WP_187018358.1">
    <property type="nucleotide sequence ID" value="NZ_JACOPB010000001.1"/>
</dbReference>
<proteinExistence type="predicted"/>
<name>A0ABR7GZJ4_9FIRM</name>
<evidence type="ECO:0000256" key="7">
    <source>
        <dbReference type="ARBA" id="ARBA00022777"/>
    </source>
</evidence>
<dbReference type="InterPro" id="IPR033887">
    <property type="entry name" value="PTS_IIA_man"/>
</dbReference>
<dbReference type="PANTHER" id="PTHR33799">
    <property type="entry name" value="PTS PERMEASE-RELATED-RELATED"/>
    <property type="match status" value="1"/>
</dbReference>
<gene>
    <name evidence="9" type="ORF">H8S75_00115</name>
</gene>
<evidence type="ECO:0000313" key="10">
    <source>
        <dbReference type="Proteomes" id="UP000634672"/>
    </source>
</evidence>
<keyword evidence="2" id="KW-0813">Transport</keyword>
<dbReference type="InterPro" id="IPR051471">
    <property type="entry name" value="Bacterial_PTS_sugar_comp"/>
</dbReference>